<protein>
    <submittedName>
        <fullName evidence="9">CRISPR-associated endonuclease Cas1</fullName>
    </submittedName>
</protein>
<evidence type="ECO:0000256" key="3">
    <source>
        <dbReference type="ARBA" id="ARBA00022759"/>
    </source>
</evidence>
<dbReference type="NCBIfam" id="TIGR00287">
    <property type="entry name" value="cas1"/>
    <property type="match status" value="1"/>
</dbReference>
<dbReference type="EMBL" id="QFDM01000003">
    <property type="protein sequence ID" value="MCM2466679.1"/>
    <property type="molecule type" value="Genomic_DNA"/>
</dbReference>
<name>A0ABD4TI24_9EURY</name>
<keyword evidence="8" id="KW-0464">Manganese</keyword>
<keyword evidence="1" id="KW-0540">Nuclease</keyword>
<dbReference type="AlphaFoldDB" id="A0ABD4TI24"/>
<evidence type="ECO:0000256" key="6">
    <source>
        <dbReference type="ARBA" id="ARBA00023118"/>
    </source>
</evidence>
<dbReference type="InterPro" id="IPR050646">
    <property type="entry name" value="Cas1"/>
</dbReference>
<keyword evidence="5" id="KW-0460">Magnesium</keyword>
<dbReference type="CDD" id="cd09634">
    <property type="entry name" value="Cas1_I-II-III"/>
    <property type="match status" value="1"/>
</dbReference>
<evidence type="ECO:0000256" key="4">
    <source>
        <dbReference type="ARBA" id="ARBA00022801"/>
    </source>
</evidence>
<keyword evidence="6" id="KW-0051">Antiviral defense</keyword>
<dbReference type="InterPro" id="IPR002729">
    <property type="entry name" value="CRISPR-assoc_Cas1"/>
</dbReference>
<comment type="caution">
    <text evidence="9">The sequence shown here is derived from an EMBL/GenBank/DDBJ whole genome shotgun (WGS) entry which is preliminary data.</text>
</comment>
<organism evidence="9 10">
    <name type="scientific">Methanoculleus oceani</name>
    <dbReference type="NCBI Taxonomy" id="2184756"/>
    <lineage>
        <taxon>Archaea</taxon>
        <taxon>Methanobacteriati</taxon>
        <taxon>Methanobacteriota</taxon>
        <taxon>Stenosarchaea group</taxon>
        <taxon>Methanomicrobia</taxon>
        <taxon>Methanomicrobiales</taxon>
        <taxon>Methanomicrobiaceae</taxon>
        <taxon>Methanoculleus</taxon>
    </lineage>
</organism>
<sequence>MNCMLNYGYSLLEVECLRVINSVGLGAHVGYLHEMQAGKNSLAYDIQELFRFLVNLAVINLAEKSAMNAKDFVRTEIYALRLRSTGARKMTEEINAGFNKCGSTADLED</sequence>
<evidence type="ECO:0000313" key="10">
    <source>
        <dbReference type="Proteomes" id="UP001523230"/>
    </source>
</evidence>
<dbReference type="GO" id="GO:0016787">
    <property type="term" value="F:hydrolase activity"/>
    <property type="evidence" value="ECO:0007669"/>
    <property type="project" value="UniProtKB-KW"/>
</dbReference>
<dbReference type="RefSeq" id="WP_250988321.1">
    <property type="nucleotide sequence ID" value="NZ_QFDM01000003.1"/>
</dbReference>
<evidence type="ECO:0000256" key="7">
    <source>
        <dbReference type="ARBA" id="ARBA00023125"/>
    </source>
</evidence>
<keyword evidence="2" id="KW-0479">Metal-binding</keyword>
<accession>A0ABD4TI24</accession>
<keyword evidence="4" id="KW-0378">Hydrolase</keyword>
<dbReference type="Gene3D" id="1.20.120.920">
    <property type="entry name" value="CRISPR-associated endonuclease Cas1, C-terminal domain"/>
    <property type="match status" value="1"/>
</dbReference>
<dbReference type="PANTHER" id="PTHR34353:SF2">
    <property type="entry name" value="CRISPR-ASSOCIATED ENDONUCLEASE CAS1 1"/>
    <property type="match status" value="1"/>
</dbReference>
<gene>
    <name evidence="9" type="primary">cas1</name>
    <name evidence="9" type="ORF">DIC75_10255</name>
</gene>
<proteinExistence type="predicted"/>
<dbReference type="GO" id="GO:0004519">
    <property type="term" value="F:endonuclease activity"/>
    <property type="evidence" value="ECO:0007669"/>
    <property type="project" value="UniProtKB-KW"/>
</dbReference>
<dbReference type="PANTHER" id="PTHR34353">
    <property type="entry name" value="CRISPR-ASSOCIATED ENDONUCLEASE CAS1 1"/>
    <property type="match status" value="1"/>
</dbReference>
<dbReference type="GO" id="GO:0046872">
    <property type="term" value="F:metal ion binding"/>
    <property type="evidence" value="ECO:0007669"/>
    <property type="project" value="UniProtKB-KW"/>
</dbReference>
<dbReference type="InterPro" id="IPR042206">
    <property type="entry name" value="CRISPR-assoc_Cas1_C"/>
</dbReference>
<dbReference type="GO" id="GO:0051607">
    <property type="term" value="P:defense response to virus"/>
    <property type="evidence" value="ECO:0007669"/>
    <property type="project" value="UniProtKB-KW"/>
</dbReference>
<evidence type="ECO:0000313" key="9">
    <source>
        <dbReference type="EMBL" id="MCM2466679.1"/>
    </source>
</evidence>
<evidence type="ECO:0000256" key="2">
    <source>
        <dbReference type="ARBA" id="ARBA00022723"/>
    </source>
</evidence>
<evidence type="ECO:0000256" key="5">
    <source>
        <dbReference type="ARBA" id="ARBA00022842"/>
    </source>
</evidence>
<dbReference type="Proteomes" id="UP001523230">
    <property type="component" value="Unassembled WGS sequence"/>
</dbReference>
<evidence type="ECO:0000256" key="8">
    <source>
        <dbReference type="ARBA" id="ARBA00023211"/>
    </source>
</evidence>
<keyword evidence="3 9" id="KW-0255">Endonuclease</keyword>
<dbReference type="Pfam" id="PF01867">
    <property type="entry name" value="Cas_Cas1"/>
    <property type="match status" value="1"/>
</dbReference>
<keyword evidence="7" id="KW-0238">DNA-binding</keyword>
<dbReference type="GO" id="GO:0003677">
    <property type="term" value="F:DNA binding"/>
    <property type="evidence" value="ECO:0007669"/>
    <property type="project" value="UniProtKB-KW"/>
</dbReference>
<reference evidence="9 10" key="1">
    <citation type="submission" date="2018-05" db="EMBL/GenBank/DDBJ databases">
        <title>Isolation and characterization of genus Methanoculleus species and their viruses from deep sea marine sediment offshore southwestern Taiwan.</title>
        <authorList>
            <person name="Wei W.-H."/>
            <person name="Chen W.-C."/>
            <person name="Lai M.-C."/>
            <person name="Chen S.-C."/>
        </authorList>
    </citation>
    <scope>NUCLEOTIDE SEQUENCE [LARGE SCALE GENOMIC DNA]</scope>
    <source>
        <strain evidence="9 10">CWC-02</strain>
    </source>
</reference>
<keyword evidence="10" id="KW-1185">Reference proteome</keyword>
<evidence type="ECO:0000256" key="1">
    <source>
        <dbReference type="ARBA" id="ARBA00022722"/>
    </source>
</evidence>